<protein>
    <submittedName>
        <fullName evidence="9">(apollo) hypothetical protein</fullName>
    </submittedName>
</protein>
<keyword evidence="3" id="KW-0963">Cytoplasm</keyword>
<dbReference type="Pfam" id="PF24436">
    <property type="entry name" value="INTS7_N"/>
    <property type="match status" value="1"/>
</dbReference>
<evidence type="ECO:0000259" key="7">
    <source>
        <dbReference type="Pfam" id="PF24436"/>
    </source>
</evidence>
<dbReference type="EMBL" id="CAJQZP010000644">
    <property type="protein sequence ID" value="CAG4974668.1"/>
    <property type="molecule type" value="Genomic_DNA"/>
</dbReference>
<evidence type="ECO:0000256" key="4">
    <source>
        <dbReference type="ARBA" id="ARBA00023242"/>
    </source>
</evidence>
<evidence type="ECO:0000259" key="8">
    <source>
        <dbReference type="Pfam" id="PF24437"/>
    </source>
</evidence>
<feature type="domain" description="Integrator complex subunit 7 N-terminal" evidence="7">
    <location>
        <begin position="24"/>
        <end position="469"/>
    </location>
</feature>
<dbReference type="GO" id="GO:0034472">
    <property type="term" value="P:snRNA 3'-end processing"/>
    <property type="evidence" value="ECO:0007669"/>
    <property type="project" value="TreeGrafter"/>
</dbReference>
<organism evidence="9 10">
    <name type="scientific">Parnassius apollo</name>
    <name type="common">Apollo butterfly</name>
    <name type="synonym">Papilio apollo</name>
    <dbReference type="NCBI Taxonomy" id="110799"/>
    <lineage>
        <taxon>Eukaryota</taxon>
        <taxon>Metazoa</taxon>
        <taxon>Ecdysozoa</taxon>
        <taxon>Arthropoda</taxon>
        <taxon>Hexapoda</taxon>
        <taxon>Insecta</taxon>
        <taxon>Pterygota</taxon>
        <taxon>Neoptera</taxon>
        <taxon>Endopterygota</taxon>
        <taxon>Lepidoptera</taxon>
        <taxon>Glossata</taxon>
        <taxon>Ditrysia</taxon>
        <taxon>Papilionoidea</taxon>
        <taxon>Papilionidae</taxon>
        <taxon>Parnassiinae</taxon>
        <taxon>Parnassini</taxon>
        <taxon>Parnassius</taxon>
        <taxon>Parnassius</taxon>
    </lineage>
</organism>
<feature type="region of interest" description="Disordered" evidence="5">
    <location>
        <begin position="1"/>
        <end position="21"/>
    </location>
</feature>
<evidence type="ECO:0000313" key="10">
    <source>
        <dbReference type="Proteomes" id="UP000691718"/>
    </source>
</evidence>
<dbReference type="InterPro" id="IPR056516">
    <property type="entry name" value="INTS7_N"/>
</dbReference>
<dbReference type="Pfam" id="PF22965">
    <property type="entry name" value="INTS7_C"/>
    <property type="match status" value="1"/>
</dbReference>
<dbReference type="InterPro" id="IPR054519">
    <property type="entry name" value="INTS7_C"/>
</dbReference>
<accession>A0A8S3WRK9</accession>
<evidence type="ECO:0000256" key="5">
    <source>
        <dbReference type="SAM" id="MobiDB-lite"/>
    </source>
</evidence>
<dbReference type="GO" id="GO:0032039">
    <property type="term" value="C:integrator complex"/>
    <property type="evidence" value="ECO:0007669"/>
    <property type="project" value="InterPro"/>
</dbReference>
<evidence type="ECO:0000313" key="9">
    <source>
        <dbReference type="EMBL" id="CAG4974668.1"/>
    </source>
</evidence>
<dbReference type="InterPro" id="IPR056517">
    <property type="entry name" value="INTS7_HB"/>
</dbReference>
<comment type="subcellular location">
    <subcellularLocation>
        <location evidence="2">Cytoplasm</location>
    </subcellularLocation>
    <subcellularLocation>
        <location evidence="1">Nucleus</location>
    </subcellularLocation>
</comment>
<dbReference type="InterPro" id="IPR033060">
    <property type="entry name" value="INTS7"/>
</dbReference>
<evidence type="ECO:0000256" key="2">
    <source>
        <dbReference type="ARBA" id="ARBA00004496"/>
    </source>
</evidence>
<evidence type="ECO:0000256" key="3">
    <source>
        <dbReference type="ARBA" id="ARBA00022490"/>
    </source>
</evidence>
<dbReference type="PANTHER" id="PTHR13322">
    <property type="entry name" value="C1ORF73 PROTEIN"/>
    <property type="match status" value="1"/>
</dbReference>
<reference evidence="9" key="1">
    <citation type="submission" date="2021-04" db="EMBL/GenBank/DDBJ databases">
        <authorList>
            <person name="Tunstrom K."/>
        </authorList>
    </citation>
    <scope>NUCLEOTIDE SEQUENCE</scope>
</reference>
<feature type="domain" description="Integrator complex subunit 7 helical bundle" evidence="8">
    <location>
        <begin position="957"/>
        <end position="1138"/>
    </location>
</feature>
<dbReference type="Pfam" id="PF24437">
    <property type="entry name" value="INTS7_HB"/>
    <property type="match status" value="1"/>
</dbReference>
<keyword evidence="10" id="KW-1185">Reference proteome</keyword>
<keyword evidence="4" id="KW-0539">Nucleus</keyword>
<proteinExistence type="predicted"/>
<evidence type="ECO:0000256" key="1">
    <source>
        <dbReference type="ARBA" id="ARBA00004123"/>
    </source>
</evidence>
<sequence>MIGVRSNTFNDNSGEPEQDANSALTELDKGLRSGKVGEQCEAIVRFPRLFEKYPFPILINSSFLKLADVFRMGNNFLRLWVLRVCQQSEKHLDKILNVDEFLRRVFSVLHSNDPVARALALRTLGAVAGIIPERQNVHHAIRRGLESHDNVEVDAAIYATTRFAAHSNAFAVAMCNKLSDMVECESTAAERRAKLVRALRTVHGGAVRAQGVLKLLRSLLEKFPSSSSVRAAITALTAIAADTVVHVPDQVELLLSIAMKDARSAVRRAALLGLKKLAEHAALWPAECIQHLVRAASDSQDAEHTMLCLQVMQMLVRCGAVCAGAGAGTLRSYCFDATLSADLRHAATAADVLTRVVVHCYEESLPVEGADLMLALESLVIATGQASGHIKPLRIALRCLVQLSTAEPSLYAERTAGTLGGQLEAAARSGASGERVAALLEALAALGGSPACTRSLPPALPALHALLARRYSATYTSMSALLEALAALGGSLDCTRSLPPALPALHALLARRYSATYTSMSALLEALAALGGSSDCTRSLPLALPALHALLARSYSATYTSMSALLETLAALGGAPDCTRSLPPALPALHALLARRYSATYTSMSALLEALAALGGSPDCTRSLPPALPALHALLARRYSATYTSMSALLETLAALGGASDCTRSLPPALPALHALLARRYSATYTSMSALLETLAALGGAPDCTRSLPPALPALHALLARRYSATYTSMSALLEALAALGGSPDCTRSLPPALPALHALLARRYSATYTSMSALLETLAALGGASDCTRSLPPALPALHALLARRYSATYTSMSALLEALAALGGSPDCTRSLPFALPALHALLARRYSATYTSMSALLETLAALGGAPDCTRSLPPTLPAVYALLARRTISSEDGSDDGTTLVLLCTVLFQERAAAKLNFRINNSWEDKILQSVIDVDGWTRYRVARAALRYGHHNLAANILKRLSEEAPSEAAQRWLTALYRAASADARLLVEGISGVEVCSGLWEACGDAGGAGGGAGGACAAGCGGCGACTPLAAAWMSARAAALAALAQAAAAARALCTQPPPAVAQAARTACGRVGAAAGALRRAARSLAAVARRYEHIARTAFHADRSTLAHLHISEHTFAQLAQFLERITSNQQEMPAELFTKELKATTLEELIALTPSVELSKISTKLFDNPTTNPGITHRHMEAVLLAVKACSGGAVWPRGVCEARGGAALCRVSLAPGWRAPGAEHAATLPLAHRLALRLEGVVLPPPRSKRQPPRQVKGVQITVTVTPHPRTIEKTVELGNVPAVLRAVQTVAPLRDFFSAQQLVAVAAPGLYTVAVDAAFVDQHGQLWNTGPRTSIVIKAHEDPGSKGNSQASRSRF</sequence>
<feature type="domain" description="Integrator complex subunit 7 C-terminal" evidence="6">
    <location>
        <begin position="1238"/>
        <end position="1342"/>
    </location>
</feature>
<evidence type="ECO:0000259" key="6">
    <source>
        <dbReference type="Pfam" id="PF22965"/>
    </source>
</evidence>
<gene>
    <name evidence="9" type="ORF">PAPOLLO_LOCUS8959</name>
</gene>
<dbReference type="Proteomes" id="UP000691718">
    <property type="component" value="Unassembled WGS sequence"/>
</dbReference>
<comment type="caution">
    <text evidence="9">The sequence shown here is derived from an EMBL/GenBank/DDBJ whole genome shotgun (WGS) entry which is preliminary data.</text>
</comment>
<dbReference type="OrthoDB" id="1921953at2759"/>
<dbReference type="GO" id="GO:0005737">
    <property type="term" value="C:cytoplasm"/>
    <property type="evidence" value="ECO:0007669"/>
    <property type="project" value="UniProtKB-SubCell"/>
</dbReference>
<dbReference type="PANTHER" id="PTHR13322:SF2">
    <property type="entry name" value="INTEGRATOR COMPLEX SUBUNIT 7"/>
    <property type="match status" value="1"/>
</dbReference>
<name>A0A8S3WRK9_PARAO</name>